<dbReference type="Proteomes" id="UP000289886">
    <property type="component" value="Unassembled WGS sequence"/>
</dbReference>
<organism evidence="3 4">
    <name type="scientific">Acipenser ruthenus</name>
    <name type="common">Sterlet sturgeon</name>
    <dbReference type="NCBI Taxonomy" id="7906"/>
    <lineage>
        <taxon>Eukaryota</taxon>
        <taxon>Metazoa</taxon>
        <taxon>Chordata</taxon>
        <taxon>Craniata</taxon>
        <taxon>Vertebrata</taxon>
        <taxon>Euteleostomi</taxon>
        <taxon>Actinopterygii</taxon>
        <taxon>Chondrostei</taxon>
        <taxon>Acipenseriformes</taxon>
        <taxon>Acipenseridae</taxon>
        <taxon>Acipenser</taxon>
    </lineage>
</organism>
<dbReference type="InterPro" id="IPR057863">
    <property type="entry name" value="ORF28_N"/>
</dbReference>
<name>A0A444V826_ACIRT</name>
<feature type="region of interest" description="Disordered" evidence="1">
    <location>
        <begin position="542"/>
        <end position="593"/>
    </location>
</feature>
<dbReference type="EMBL" id="SCEB01001571">
    <property type="protein sequence ID" value="RXM96535.1"/>
    <property type="molecule type" value="Genomic_DNA"/>
</dbReference>
<dbReference type="AlphaFoldDB" id="A0A444V826"/>
<accession>A0A444V826</accession>
<gene>
    <name evidence="3" type="ORF">EOD39_15521</name>
</gene>
<protein>
    <recommendedName>
        <fullName evidence="2">ORF28 N-terminal domain-containing protein</fullName>
    </recommendedName>
</protein>
<evidence type="ECO:0000313" key="3">
    <source>
        <dbReference type="EMBL" id="RXM96535.1"/>
    </source>
</evidence>
<evidence type="ECO:0000256" key="1">
    <source>
        <dbReference type="SAM" id="MobiDB-lite"/>
    </source>
</evidence>
<keyword evidence="4" id="KW-1185">Reference proteome</keyword>
<sequence length="593" mass="65801">MLSSDKGKKALLSRLREDTDVRPLAEEADGLCLFSDSTAVLCKGGVIRVFDLETGNATDSPFEGQTLSTLVKGLSHPCVNDSESCVPILCSSCFRHTEEDFETMREAVRRRGPASKWFVGTAGTFDSGQQDYEFQISGLSEDVPANSLVRYYLPLDSLRYIQHKKPDRLLFDHNESGDVGAVACYWHVHHPDAKVACMNAIAYVNEESPYAREFWETAADQITGFSWGSLRSGDNELVTELSVVLLAGRKGCFATKAEGGEEVLEKASRLCFQAEPATKVCANFFAGGVVDERTAGTPSRFVEHYKDSLRNMNELLRVLYRNKGRTNIEEYIARGIKQFESLHGQKATGEVVPDWAKSSIKESANGLQTKASSSHAMQTNGSPPVNPVAGAPLPWQHNMWQPDSGSLLNQAPPNYFYSPRFVEHLAEQMRSLNQTQENKKKEMVDLVRSVLKEDLQSHLKDFTIAEKRKRTDDDGMDEYAKKIKRLDDALLSLAASHPKLHQSQNEPQQPMPDNSSIDEKFAQLSNQVSQLSGTFEKIVQSIQASATRPQSTAETTMQQPRDADPPTVKARFTLDPKQTASDSAPDPLLSLVM</sequence>
<dbReference type="Pfam" id="PF25720">
    <property type="entry name" value="Herpes_ORF28"/>
    <property type="match status" value="1"/>
</dbReference>
<feature type="region of interest" description="Disordered" evidence="1">
    <location>
        <begin position="363"/>
        <end position="382"/>
    </location>
</feature>
<feature type="compositionally biased region" description="Polar residues" evidence="1">
    <location>
        <begin position="542"/>
        <end position="559"/>
    </location>
</feature>
<feature type="domain" description="ORF28 N-terminal" evidence="2">
    <location>
        <begin position="47"/>
        <end position="286"/>
    </location>
</feature>
<proteinExistence type="predicted"/>
<comment type="caution">
    <text evidence="3">The sequence shown here is derived from an EMBL/GenBank/DDBJ whole genome shotgun (WGS) entry which is preliminary data.</text>
</comment>
<reference evidence="3 4" key="1">
    <citation type="submission" date="2019-01" db="EMBL/GenBank/DDBJ databases">
        <title>Draft Genome and Complete Hox-Cluster Characterization of the Sterlet Sturgeon (Acipenser ruthenus).</title>
        <authorList>
            <person name="Wei Q."/>
        </authorList>
    </citation>
    <scope>NUCLEOTIDE SEQUENCE [LARGE SCALE GENOMIC DNA]</scope>
    <source>
        <strain evidence="3">WHYD16114868_AA</strain>
        <tissue evidence="3">Blood</tissue>
    </source>
</reference>
<evidence type="ECO:0000259" key="2">
    <source>
        <dbReference type="Pfam" id="PF25720"/>
    </source>
</evidence>
<evidence type="ECO:0000313" key="4">
    <source>
        <dbReference type="Proteomes" id="UP000289886"/>
    </source>
</evidence>